<dbReference type="Proteomes" id="UP000199103">
    <property type="component" value="Chromosome I"/>
</dbReference>
<keyword evidence="1" id="KW-0378">Hydrolase</keyword>
<name>A0A1H1UDH0_9ACTN</name>
<dbReference type="Pfam" id="PF00293">
    <property type="entry name" value="NUDIX"/>
    <property type="match status" value="1"/>
</dbReference>
<evidence type="ECO:0000313" key="3">
    <source>
        <dbReference type="EMBL" id="SDS70480.1"/>
    </source>
</evidence>
<keyword evidence="4" id="KW-1185">Reference proteome</keyword>
<dbReference type="RefSeq" id="WP_091525613.1">
    <property type="nucleotide sequence ID" value="NZ_LT629772.1"/>
</dbReference>
<protein>
    <submittedName>
        <fullName evidence="3">ADP-ribose pyrophosphatase YjhB, NUDIX family</fullName>
    </submittedName>
</protein>
<accession>A0A1H1UDH0</accession>
<dbReference type="CDD" id="cd02883">
    <property type="entry name" value="NUDIX_Hydrolase"/>
    <property type="match status" value="1"/>
</dbReference>
<dbReference type="GO" id="GO:0016787">
    <property type="term" value="F:hydrolase activity"/>
    <property type="evidence" value="ECO:0007669"/>
    <property type="project" value="UniProtKB-KW"/>
</dbReference>
<dbReference type="AlphaFoldDB" id="A0A1H1UDH0"/>
<dbReference type="SUPFAM" id="SSF55811">
    <property type="entry name" value="Nudix"/>
    <property type="match status" value="1"/>
</dbReference>
<dbReference type="Gene3D" id="3.90.79.10">
    <property type="entry name" value="Nucleoside Triphosphate Pyrophosphohydrolase"/>
    <property type="match status" value="1"/>
</dbReference>
<organism evidence="3 4">
    <name type="scientific">Microlunatus soli</name>
    <dbReference type="NCBI Taxonomy" id="630515"/>
    <lineage>
        <taxon>Bacteria</taxon>
        <taxon>Bacillati</taxon>
        <taxon>Actinomycetota</taxon>
        <taxon>Actinomycetes</taxon>
        <taxon>Propionibacteriales</taxon>
        <taxon>Propionibacteriaceae</taxon>
        <taxon>Microlunatus</taxon>
    </lineage>
</organism>
<sequence length="184" mass="20403">MTTEGAWPVQFPDLFRPMYVDYADTDVTFSVDPSPQDELISRIHCVAVDPQDRVIVCRSVQEWRFLPGGTREPGESISETVTRELLEEAGAKTTGEPMIFASHISRSRRPEPYRPHQPHPLSHWAFAVVRAEVIQPPTNPADGEEVIEVRSMAAPAAADWLTVHDPVTADIVRLADAMGLIHGA</sequence>
<dbReference type="PROSITE" id="PS00893">
    <property type="entry name" value="NUDIX_BOX"/>
    <property type="match status" value="1"/>
</dbReference>
<dbReference type="InterPro" id="IPR015797">
    <property type="entry name" value="NUDIX_hydrolase-like_dom_sf"/>
</dbReference>
<dbReference type="OrthoDB" id="3689607at2"/>
<feature type="domain" description="Nudix hydrolase" evidence="2">
    <location>
        <begin position="38"/>
        <end position="174"/>
    </location>
</feature>
<dbReference type="STRING" id="630515.SAMN04489812_2739"/>
<evidence type="ECO:0000259" key="2">
    <source>
        <dbReference type="PROSITE" id="PS51462"/>
    </source>
</evidence>
<dbReference type="EMBL" id="LT629772">
    <property type="protein sequence ID" value="SDS70480.1"/>
    <property type="molecule type" value="Genomic_DNA"/>
</dbReference>
<dbReference type="PROSITE" id="PS51462">
    <property type="entry name" value="NUDIX"/>
    <property type="match status" value="1"/>
</dbReference>
<dbReference type="InterPro" id="IPR000086">
    <property type="entry name" value="NUDIX_hydrolase_dom"/>
</dbReference>
<proteinExistence type="predicted"/>
<dbReference type="InterPro" id="IPR020084">
    <property type="entry name" value="NUDIX_hydrolase_CS"/>
</dbReference>
<reference evidence="3 4" key="1">
    <citation type="submission" date="2016-10" db="EMBL/GenBank/DDBJ databases">
        <authorList>
            <person name="de Groot N.N."/>
        </authorList>
    </citation>
    <scope>NUCLEOTIDE SEQUENCE [LARGE SCALE GENOMIC DNA]</scope>
    <source>
        <strain evidence="3 4">DSM 21800</strain>
    </source>
</reference>
<evidence type="ECO:0000313" key="4">
    <source>
        <dbReference type="Proteomes" id="UP000199103"/>
    </source>
</evidence>
<evidence type="ECO:0000256" key="1">
    <source>
        <dbReference type="ARBA" id="ARBA00022801"/>
    </source>
</evidence>
<gene>
    <name evidence="3" type="ORF">SAMN04489812_2739</name>
</gene>